<proteinExistence type="predicted"/>
<gene>
    <name evidence="1" type="ORF">PENANT_c217G06402</name>
</gene>
<reference evidence="2" key="1">
    <citation type="journal article" date="2017" name="Nat. Microbiol.">
        <title>Global analysis of biosynthetic gene clusters reveals vast potential of secondary metabolite production in Penicillium species.</title>
        <authorList>
            <person name="Nielsen J.C."/>
            <person name="Grijseels S."/>
            <person name="Prigent S."/>
            <person name="Ji B."/>
            <person name="Dainat J."/>
            <person name="Nielsen K.F."/>
            <person name="Frisvad J.C."/>
            <person name="Workman M."/>
            <person name="Nielsen J."/>
        </authorList>
    </citation>
    <scope>NUCLEOTIDE SEQUENCE [LARGE SCALE GENOMIC DNA]</scope>
    <source>
        <strain evidence="2">IBT 31811</strain>
    </source>
</reference>
<dbReference type="AlphaFoldDB" id="A0A1V6P826"/>
<sequence length="336" mass="38372">MRDCPNQLRFLSSLSRSKDTLQLKLFEFVCDNLLDGFGQDLTPALTFLVSFKGLRHLYLKLSNFEESPRIGAVIKYHQYTLESLSYHESRLVPLDDEGLFEEERDVSPQWLEGQFDTLNLSRMTALGICASPSTVRLCLEPLATRSAIEILHIRFTGSERFHRDIPLEITTRLRTKLSRDTCHHYNIESPRQEPYTNSWSDLASIVNDDLALWEMNESGSVEKTLSASSEAEEFVAFAEWVFGPTGLPNLHVLAFGDFSHNNRFQKQQFLTRRRHHENEPRYKDHQHPACIHESLSQSFCAANSADTSLWENLGVDGARFLSSCPASGLIESPFEL</sequence>
<keyword evidence="2" id="KW-1185">Reference proteome</keyword>
<accession>A0A1V6P826</accession>
<protein>
    <submittedName>
        <fullName evidence="1">Uncharacterized protein</fullName>
    </submittedName>
</protein>
<dbReference type="EMBL" id="MDYN01000217">
    <property type="protein sequence ID" value="OQD73134.1"/>
    <property type="molecule type" value="Genomic_DNA"/>
</dbReference>
<comment type="caution">
    <text evidence="1">The sequence shown here is derived from an EMBL/GenBank/DDBJ whole genome shotgun (WGS) entry which is preliminary data.</text>
</comment>
<dbReference type="Proteomes" id="UP000191672">
    <property type="component" value="Unassembled WGS sequence"/>
</dbReference>
<evidence type="ECO:0000313" key="1">
    <source>
        <dbReference type="EMBL" id="OQD73134.1"/>
    </source>
</evidence>
<organism evidence="1 2">
    <name type="scientific">Penicillium antarcticum</name>
    <dbReference type="NCBI Taxonomy" id="416450"/>
    <lineage>
        <taxon>Eukaryota</taxon>
        <taxon>Fungi</taxon>
        <taxon>Dikarya</taxon>
        <taxon>Ascomycota</taxon>
        <taxon>Pezizomycotina</taxon>
        <taxon>Eurotiomycetes</taxon>
        <taxon>Eurotiomycetidae</taxon>
        <taxon>Eurotiales</taxon>
        <taxon>Aspergillaceae</taxon>
        <taxon>Penicillium</taxon>
    </lineage>
</organism>
<name>A0A1V6P826_9EURO</name>
<evidence type="ECO:0000313" key="2">
    <source>
        <dbReference type="Proteomes" id="UP000191672"/>
    </source>
</evidence>
<dbReference type="STRING" id="416450.A0A1V6P826"/>